<name>A0A345ZCF0_9BACT</name>
<dbReference type="GO" id="GO:0085020">
    <property type="term" value="P:protein K6-linked ubiquitination"/>
    <property type="evidence" value="ECO:0007669"/>
    <property type="project" value="TreeGrafter"/>
</dbReference>
<feature type="chain" id="PRO_5016682822" evidence="4">
    <location>
        <begin position="21"/>
        <end position="225"/>
    </location>
</feature>
<dbReference type="PIRSF" id="PIRSF000654">
    <property type="entry name" value="Integrin-linked_kinase"/>
    <property type="match status" value="1"/>
</dbReference>
<evidence type="ECO:0000313" key="5">
    <source>
        <dbReference type="EMBL" id="AXK60967.1"/>
    </source>
</evidence>
<sequence>MNKIIIHVFALLFLSSSMYASVDEAAAKRILSKRKNNSQHSSLKRTKTYQILHTIDNDSSSEENGLITFKEYLDRLVYADFCEALRTADTKKITALIEQGVDVDKKYEDVIPLHLAVNRGDLDLVQLLLAADANPNIQNSDGHSPLHIATAQESAKIVRVLLEHEADANIQDNEGKTPLHIAVEDDLHEIAELLIIGNSKTDIENNEGKTPLDLVQSKEMRDILA</sequence>
<dbReference type="PROSITE" id="PS50297">
    <property type="entry name" value="ANK_REP_REGION"/>
    <property type="match status" value="3"/>
</dbReference>
<dbReference type="Pfam" id="PF12796">
    <property type="entry name" value="Ank_2"/>
    <property type="match status" value="1"/>
</dbReference>
<evidence type="ECO:0000256" key="2">
    <source>
        <dbReference type="ARBA" id="ARBA00023043"/>
    </source>
</evidence>
<keyword evidence="4" id="KW-0732">Signal</keyword>
<accession>A0A345ZCF0</accession>
<organism evidence="5 6">
    <name type="scientific">Candidatus Chromulinivorax destructor</name>
    <dbReference type="NCBI Taxonomy" id="2066483"/>
    <lineage>
        <taxon>Bacteria</taxon>
        <taxon>Candidatus Babelota</taxon>
        <taxon>Candidatus Babeliae</taxon>
        <taxon>Candidatus Babeliales</taxon>
        <taxon>Candidatus Chromulinivoraceae</taxon>
        <taxon>Candidatus Chromulinivorax</taxon>
    </lineage>
</organism>
<dbReference type="RefSeq" id="WP_115585982.1">
    <property type="nucleotide sequence ID" value="NZ_CP025544.1"/>
</dbReference>
<dbReference type="SUPFAM" id="SSF48403">
    <property type="entry name" value="Ankyrin repeat"/>
    <property type="match status" value="1"/>
</dbReference>
<dbReference type="EMBL" id="CP025544">
    <property type="protein sequence ID" value="AXK60967.1"/>
    <property type="molecule type" value="Genomic_DNA"/>
</dbReference>
<dbReference type="InterPro" id="IPR002110">
    <property type="entry name" value="Ankyrin_rpt"/>
</dbReference>
<keyword evidence="2 3" id="KW-0040">ANK repeat</keyword>
<feature type="signal peptide" evidence="4">
    <location>
        <begin position="1"/>
        <end position="20"/>
    </location>
</feature>
<evidence type="ECO:0000313" key="6">
    <source>
        <dbReference type="Proteomes" id="UP000254834"/>
    </source>
</evidence>
<dbReference type="OrthoDB" id="407974at2"/>
<dbReference type="PANTHER" id="PTHR24171:SF8">
    <property type="entry name" value="BRCA1-ASSOCIATED RING DOMAIN PROTEIN 1"/>
    <property type="match status" value="1"/>
</dbReference>
<keyword evidence="1" id="KW-0677">Repeat</keyword>
<dbReference type="PANTHER" id="PTHR24171">
    <property type="entry name" value="ANKYRIN REPEAT DOMAIN-CONTAINING PROTEIN 39-RELATED"/>
    <property type="match status" value="1"/>
</dbReference>
<feature type="repeat" description="ANK" evidence="3">
    <location>
        <begin position="108"/>
        <end position="140"/>
    </location>
</feature>
<dbReference type="InterPro" id="IPR036770">
    <property type="entry name" value="Ankyrin_rpt-contain_sf"/>
</dbReference>
<dbReference type="KEGG" id="cdes:C0J27_04510"/>
<evidence type="ECO:0000256" key="4">
    <source>
        <dbReference type="SAM" id="SignalP"/>
    </source>
</evidence>
<evidence type="ECO:0000256" key="3">
    <source>
        <dbReference type="PROSITE-ProRule" id="PRU00023"/>
    </source>
</evidence>
<dbReference type="AlphaFoldDB" id="A0A345ZCF0"/>
<dbReference type="GO" id="GO:0004842">
    <property type="term" value="F:ubiquitin-protein transferase activity"/>
    <property type="evidence" value="ECO:0007669"/>
    <property type="project" value="TreeGrafter"/>
</dbReference>
<dbReference type="SMART" id="SM00248">
    <property type="entry name" value="ANK"/>
    <property type="match status" value="3"/>
</dbReference>
<dbReference type="Gene3D" id="1.25.40.20">
    <property type="entry name" value="Ankyrin repeat-containing domain"/>
    <property type="match status" value="1"/>
</dbReference>
<evidence type="ECO:0000256" key="1">
    <source>
        <dbReference type="ARBA" id="ARBA00022737"/>
    </source>
</evidence>
<keyword evidence="6" id="KW-1185">Reference proteome</keyword>
<feature type="repeat" description="ANK" evidence="3">
    <location>
        <begin position="174"/>
        <end position="206"/>
    </location>
</feature>
<feature type="repeat" description="ANK" evidence="3">
    <location>
        <begin position="141"/>
        <end position="173"/>
    </location>
</feature>
<dbReference type="PROSITE" id="PS50088">
    <property type="entry name" value="ANK_REPEAT"/>
    <property type="match status" value="3"/>
</dbReference>
<proteinExistence type="predicted"/>
<reference evidence="5 6" key="1">
    <citation type="submission" date="2017-12" db="EMBL/GenBank/DDBJ databases">
        <title>Chromulinavorax destructans is a abundant pathogen of dominant heterotrophic picoflagllates.</title>
        <authorList>
            <person name="Deeg C.M."/>
            <person name="Zimmer M."/>
            <person name="Suttle C.A."/>
        </authorList>
    </citation>
    <scope>NUCLEOTIDE SEQUENCE [LARGE SCALE GENOMIC DNA]</scope>
    <source>
        <strain evidence="5 6">SeV1</strain>
    </source>
</reference>
<protein>
    <submittedName>
        <fullName evidence="5">Uncharacterized protein</fullName>
    </submittedName>
</protein>
<dbReference type="Proteomes" id="UP000254834">
    <property type="component" value="Chromosome"/>
</dbReference>
<gene>
    <name evidence="5" type="ORF">C0J27_04510</name>
</gene>